<keyword evidence="2 4" id="KW-0238">DNA-binding</keyword>
<accession>A0ABU9YMU1</accession>
<dbReference type="Gene3D" id="1.10.357.10">
    <property type="entry name" value="Tetracycline Repressor, domain 2"/>
    <property type="match status" value="1"/>
</dbReference>
<keyword evidence="7" id="KW-1185">Reference proteome</keyword>
<dbReference type="RefSeq" id="WP_345937917.1">
    <property type="nucleotide sequence ID" value="NZ_JBBKTW010000006.1"/>
</dbReference>
<dbReference type="PANTHER" id="PTHR30055">
    <property type="entry name" value="HTH-TYPE TRANSCRIPTIONAL REGULATOR RUTR"/>
    <property type="match status" value="1"/>
</dbReference>
<proteinExistence type="predicted"/>
<feature type="DNA-binding region" description="H-T-H motif" evidence="4">
    <location>
        <begin position="33"/>
        <end position="52"/>
    </location>
</feature>
<gene>
    <name evidence="6" type="ORF">WG926_17515</name>
</gene>
<dbReference type="InterPro" id="IPR050109">
    <property type="entry name" value="HTH-type_TetR-like_transc_reg"/>
</dbReference>
<dbReference type="Proteomes" id="UP001413721">
    <property type="component" value="Unassembled WGS sequence"/>
</dbReference>
<dbReference type="InterPro" id="IPR009057">
    <property type="entry name" value="Homeodomain-like_sf"/>
</dbReference>
<feature type="domain" description="HTH tetR-type" evidence="5">
    <location>
        <begin position="10"/>
        <end position="70"/>
    </location>
</feature>
<keyword evidence="3" id="KW-0804">Transcription</keyword>
<evidence type="ECO:0000259" key="5">
    <source>
        <dbReference type="PROSITE" id="PS50977"/>
    </source>
</evidence>
<evidence type="ECO:0000256" key="2">
    <source>
        <dbReference type="ARBA" id="ARBA00023125"/>
    </source>
</evidence>
<evidence type="ECO:0000313" key="7">
    <source>
        <dbReference type="Proteomes" id="UP001413721"/>
    </source>
</evidence>
<evidence type="ECO:0000313" key="6">
    <source>
        <dbReference type="EMBL" id="MEN2990121.1"/>
    </source>
</evidence>
<protein>
    <submittedName>
        <fullName evidence="6">TetR family transcriptional regulator</fullName>
    </submittedName>
</protein>
<keyword evidence="1" id="KW-0805">Transcription regulation</keyword>
<name>A0ABU9YMU1_9PROT</name>
<dbReference type="EMBL" id="JBBKTW010000006">
    <property type="protein sequence ID" value="MEN2990121.1"/>
    <property type="molecule type" value="Genomic_DNA"/>
</dbReference>
<comment type="caution">
    <text evidence="6">The sequence shown here is derived from an EMBL/GenBank/DDBJ whole genome shotgun (WGS) entry which is preliminary data.</text>
</comment>
<dbReference type="PANTHER" id="PTHR30055:SF240">
    <property type="entry name" value="HTH-TYPE TRANSCRIPTIONAL REGULATOR ACRR"/>
    <property type="match status" value="1"/>
</dbReference>
<dbReference type="PROSITE" id="PS50977">
    <property type="entry name" value="HTH_TETR_2"/>
    <property type="match status" value="1"/>
</dbReference>
<dbReference type="SUPFAM" id="SSF48498">
    <property type="entry name" value="Tetracyclin repressor-like, C-terminal domain"/>
    <property type="match status" value="1"/>
</dbReference>
<reference evidence="6 7" key="1">
    <citation type="submission" date="2024-03" db="EMBL/GenBank/DDBJ databases">
        <title>High-quality draft genome sequencing of Tistrella sp. BH-R2-4.</title>
        <authorList>
            <person name="Dong C."/>
        </authorList>
    </citation>
    <scope>NUCLEOTIDE SEQUENCE [LARGE SCALE GENOMIC DNA]</scope>
    <source>
        <strain evidence="6 7">BH-R2-4</strain>
    </source>
</reference>
<organism evidence="6 7">
    <name type="scientific">Tistrella arctica</name>
    <dbReference type="NCBI Taxonomy" id="3133430"/>
    <lineage>
        <taxon>Bacteria</taxon>
        <taxon>Pseudomonadati</taxon>
        <taxon>Pseudomonadota</taxon>
        <taxon>Alphaproteobacteria</taxon>
        <taxon>Geminicoccales</taxon>
        <taxon>Geminicoccaceae</taxon>
        <taxon>Tistrella</taxon>
    </lineage>
</organism>
<evidence type="ECO:0000256" key="3">
    <source>
        <dbReference type="ARBA" id="ARBA00023163"/>
    </source>
</evidence>
<dbReference type="InterPro" id="IPR001647">
    <property type="entry name" value="HTH_TetR"/>
</dbReference>
<dbReference type="SUPFAM" id="SSF46689">
    <property type="entry name" value="Homeodomain-like"/>
    <property type="match status" value="1"/>
</dbReference>
<dbReference type="Pfam" id="PF00440">
    <property type="entry name" value="TetR_N"/>
    <property type="match status" value="1"/>
</dbReference>
<evidence type="ECO:0000256" key="1">
    <source>
        <dbReference type="ARBA" id="ARBA00023015"/>
    </source>
</evidence>
<dbReference type="InterPro" id="IPR036271">
    <property type="entry name" value="Tet_transcr_reg_TetR-rel_C_sf"/>
</dbReference>
<sequence length="231" mass="25660">MARRTKEDAEKTRQQIMDAAASVFDAEGVARCALEHIARNAGVTRGAIYWHFKNKADLLDAMLERVRLPQERVIEDLANGLITDRAPLDLLHEASRDAIGMIVGDERRRLVFRLLFTRTDVNDEFSVLRARQASDRNHFMSVIEKVMRRAATDGSLAAGWTPPTAARTCYCLFHGTISDLLMLPPDDVDAERRPAIAAVDACMQAIGSRFDPQRQLGSGCLIRLPTDPCGA</sequence>
<dbReference type="PRINTS" id="PR00455">
    <property type="entry name" value="HTHTETR"/>
</dbReference>
<evidence type="ECO:0000256" key="4">
    <source>
        <dbReference type="PROSITE-ProRule" id="PRU00335"/>
    </source>
</evidence>